<evidence type="ECO:0000313" key="2">
    <source>
        <dbReference type="Proteomes" id="UP001497644"/>
    </source>
</evidence>
<accession>A0AAV2NXW9</accession>
<gene>
    <name evidence="1" type="ORF">LPLAT_LOCUS9882</name>
</gene>
<reference evidence="1" key="1">
    <citation type="submission" date="2024-04" db="EMBL/GenBank/DDBJ databases">
        <authorList>
            <consortium name="Molecular Ecology Group"/>
        </authorList>
    </citation>
    <scope>NUCLEOTIDE SEQUENCE</scope>
</reference>
<organism evidence="1 2">
    <name type="scientific">Lasius platythorax</name>
    <dbReference type="NCBI Taxonomy" id="488582"/>
    <lineage>
        <taxon>Eukaryota</taxon>
        <taxon>Metazoa</taxon>
        <taxon>Ecdysozoa</taxon>
        <taxon>Arthropoda</taxon>
        <taxon>Hexapoda</taxon>
        <taxon>Insecta</taxon>
        <taxon>Pterygota</taxon>
        <taxon>Neoptera</taxon>
        <taxon>Endopterygota</taxon>
        <taxon>Hymenoptera</taxon>
        <taxon>Apocrita</taxon>
        <taxon>Aculeata</taxon>
        <taxon>Formicoidea</taxon>
        <taxon>Formicidae</taxon>
        <taxon>Formicinae</taxon>
        <taxon>Lasius</taxon>
        <taxon>Lasius</taxon>
    </lineage>
</organism>
<sequence>MPNEANRQHIQPEVLAAVADTLKTWHEKMAHQNFRHVKRVLNQFQIKVKDIDKLFVTHVLPKRYTACHSRRAHQRQRKSLKLFIQMFAVQYRRYLWWITIFSTP</sequence>
<dbReference type="EMBL" id="OZ034828">
    <property type="protein sequence ID" value="CAL1684208.1"/>
    <property type="molecule type" value="Genomic_DNA"/>
</dbReference>
<evidence type="ECO:0000313" key="1">
    <source>
        <dbReference type="EMBL" id="CAL1684208.1"/>
    </source>
</evidence>
<proteinExistence type="predicted"/>
<dbReference type="AlphaFoldDB" id="A0AAV2NXW9"/>
<name>A0AAV2NXW9_9HYME</name>
<protein>
    <submittedName>
        <fullName evidence="1">Uncharacterized protein</fullName>
    </submittedName>
</protein>
<dbReference type="Proteomes" id="UP001497644">
    <property type="component" value="Chromosome 5"/>
</dbReference>
<keyword evidence="2" id="KW-1185">Reference proteome</keyword>